<dbReference type="PANTHER" id="PTHR10209:SF859">
    <property type="entry name" value="OS03G0690500 PROTEIN"/>
    <property type="match status" value="1"/>
</dbReference>
<dbReference type="PANTHER" id="PTHR10209">
    <property type="entry name" value="OXIDOREDUCTASE, 2OG-FE II OXYGENASE FAMILY PROTEIN"/>
    <property type="match status" value="1"/>
</dbReference>
<dbReference type="GO" id="GO:0046872">
    <property type="term" value="F:metal ion binding"/>
    <property type="evidence" value="ECO:0007669"/>
    <property type="project" value="UniProtKB-KW"/>
</dbReference>
<comment type="caution">
    <text evidence="5">The sequence shown here is derived from an EMBL/GenBank/DDBJ whole genome shotgun (WGS) entry which is preliminary data.</text>
</comment>
<keyword evidence="6" id="KW-1185">Reference proteome</keyword>
<dbReference type="Pfam" id="PF14226">
    <property type="entry name" value="DIOX_N"/>
    <property type="match status" value="1"/>
</dbReference>
<sequence length="124" mass="14062">MELEANYDRASEIKAFDETKAGVKGLVDAGIDKIPRIFYQPPDNFNKPPVSGDNKFSFPVIDLEDVGTDPIQHKKIVERVGNASEKWGFFQLINHGIPDSVIEEMKSGVFRFYEQDSEIKNRSI</sequence>
<dbReference type="GO" id="GO:0016491">
    <property type="term" value="F:oxidoreductase activity"/>
    <property type="evidence" value="ECO:0007669"/>
    <property type="project" value="UniProtKB-KW"/>
</dbReference>
<name>A0AAD5P355_ACENE</name>
<protein>
    <recommendedName>
        <fullName evidence="4">Non-haem dioxygenase N-terminal domain-containing protein</fullName>
    </recommendedName>
</protein>
<keyword evidence="2" id="KW-0560">Oxidoreductase</keyword>
<dbReference type="InterPro" id="IPR027443">
    <property type="entry name" value="IPNS-like_sf"/>
</dbReference>
<keyword evidence="1" id="KW-0479">Metal-binding</keyword>
<evidence type="ECO:0000313" key="6">
    <source>
        <dbReference type="Proteomes" id="UP001064489"/>
    </source>
</evidence>
<evidence type="ECO:0000313" key="5">
    <source>
        <dbReference type="EMBL" id="KAI9196603.1"/>
    </source>
</evidence>
<evidence type="ECO:0000256" key="1">
    <source>
        <dbReference type="ARBA" id="ARBA00022723"/>
    </source>
</evidence>
<reference evidence="5" key="2">
    <citation type="submission" date="2023-02" db="EMBL/GenBank/DDBJ databases">
        <authorList>
            <person name="Swenson N.G."/>
            <person name="Wegrzyn J.L."/>
            <person name="Mcevoy S.L."/>
        </authorList>
    </citation>
    <scope>NUCLEOTIDE SEQUENCE</scope>
    <source>
        <strain evidence="5">91603</strain>
        <tissue evidence="5">Leaf</tissue>
    </source>
</reference>
<dbReference type="InterPro" id="IPR026992">
    <property type="entry name" value="DIOX_N"/>
</dbReference>
<dbReference type="Gene3D" id="2.60.120.330">
    <property type="entry name" value="B-lactam Antibiotic, Isopenicillin N Synthase, Chain"/>
    <property type="match status" value="1"/>
</dbReference>
<gene>
    <name evidence="5" type="ORF">LWI28_025352</name>
</gene>
<dbReference type="AlphaFoldDB" id="A0AAD5P355"/>
<dbReference type="EMBL" id="JAJSOW010000003">
    <property type="protein sequence ID" value="KAI9196603.1"/>
    <property type="molecule type" value="Genomic_DNA"/>
</dbReference>
<evidence type="ECO:0000259" key="4">
    <source>
        <dbReference type="Pfam" id="PF14226"/>
    </source>
</evidence>
<evidence type="ECO:0000256" key="2">
    <source>
        <dbReference type="ARBA" id="ARBA00023002"/>
    </source>
</evidence>
<keyword evidence="3" id="KW-0408">Iron</keyword>
<reference evidence="5" key="1">
    <citation type="journal article" date="2022" name="Plant J.">
        <title>Strategies of tolerance reflected in two North American maple genomes.</title>
        <authorList>
            <person name="McEvoy S.L."/>
            <person name="Sezen U.U."/>
            <person name="Trouern-Trend A."/>
            <person name="McMahon S.M."/>
            <person name="Schaberg P.G."/>
            <person name="Yang J."/>
            <person name="Wegrzyn J.L."/>
            <person name="Swenson N.G."/>
        </authorList>
    </citation>
    <scope>NUCLEOTIDE SEQUENCE</scope>
    <source>
        <strain evidence="5">91603</strain>
    </source>
</reference>
<feature type="domain" description="Non-haem dioxygenase N-terminal" evidence="4">
    <location>
        <begin position="59"/>
        <end position="121"/>
    </location>
</feature>
<organism evidence="5 6">
    <name type="scientific">Acer negundo</name>
    <name type="common">Box elder</name>
    <dbReference type="NCBI Taxonomy" id="4023"/>
    <lineage>
        <taxon>Eukaryota</taxon>
        <taxon>Viridiplantae</taxon>
        <taxon>Streptophyta</taxon>
        <taxon>Embryophyta</taxon>
        <taxon>Tracheophyta</taxon>
        <taxon>Spermatophyta</taxon>
        <taxon>Magnoliopsida</taxon>
        <taxon>eudicotyledons</taxon>
        <taxon>Gunneridae</taxon>
        <taxon>Pentapetalae</taxon>
        <taxon>rosids</taxon>
        <taxon>malvids</taxon>
        <taxon>Sapindales</taxon>
        <taxon>Sapindaceae</taxon>
        <taxon>Hippocastanoideae</taxon>
        <taxon>Acereae</taxon>
        <taxon>Acer</taxon>
    </lineage>
</organism>
<dbReference type="Proteomes" id="UP001064489">
    <property type="component" value="Chromosome 1"/>
</dbReference>
<dbReference type="SUPFAM" id="SSF51197">
    <property type="entry name" value="Clavaminate synthase-like"/>
    <property type="match status" value="1"/>
</dbReference>
<evidence type="ECO:0000256" key="3">
    <source>
        <dbReference type="ARBA" id="ARBA00023004"/>
    </source>
</evidence>
<proteinExistence type="predicted"/>
<accession>A0AAD5P355</accession>